<dbReference type="AlphaFoldDB" id="A0A2C6KW24"/>
<dbReference type="Proteomes" id="UP000221165">
    <property type="component" value="Unassembled WGS sequence"/>
</dbReference>
<dbReference type="RefSeq" id="XP_067923050.1">
    <property type="nucleotide sequence ID" value="XM_068064974.1"/>
</dbReference>
<sequence length="97" mass="11435">MSLMRPKGEKNLGLDRVKKEREREESWRGLDSCTAGIRREKEAVEEKNKRAGIKRERDNYSQGAKGQDENKDEEEEETEKKMNGITRRAHERKNEES</sequence>
<feature type="compositionally biased region" description="Basic and acidic residues" evidence="1">
    <location>
        <begin position="37"/>
        <end position="59"/>
    </location>
</feature>
<evidence type="ECO:0000256" key="1">
    <source>
        <dbReference type="SAM" id="MobiDB-lite"/>
    </source>
</evidence>
<organism evidence="2 3">
    <name type="scientific">Cystoisospora suis</name>
    <dbReference type="NCBI Taxonomy" id="483139"/>
    <lineage>
        <taxon>Eukaryota</taxon>
        <taxon>Sar</taxon>
        <taxon>Alveolata</taxon>
        <taxon>Apicomplexa</taxon>
        <taxon>Conoidasida</taxon>
        <taxon>Coccidia</taxon>
        <taxon>Eucoccidiorida</taxon>
        <taxon>Eimeriorina</taxon>
        <taxon>Sarcocystidae</taxon>
        <taxon>Cystoisospora</taxon>
    </lineage>
</organism>
<comment type="caution">
    <text evidence="2">The sequence shown here is derived from an EMBL/GenBank/DDBJ whole genome shotgun (WGS) entry which is preliminary data.</text>
</comment>
<feature type="region of interest" description="Disordered" evidence="1">
    <location>
        <begin position="1"/>
        <end position="97"/>
    </location>
</feature>
<protein>
    <submittedName>
        <fullName evidence="2">Uncharacterized protein</fullName>
    </submittedName>
</protein>
<reference evidence="2 3" key="1">
    <citation type="journal article" date="2017" name="Int. J. Parasitol.">
        <title>The genome of the protozoan parasite Cystoisospora suis and a reverse vaccinology approach to identify vaccine candidates.</title>
        <authorList>
            <person name="Palmieri N."/>
            <person name="Shrestha A."/>
            <person name="Ruttkowski B."/>
            <person name="Beck T."/>
            <person name="Vogl C."/>
            <person name="Tomley F."/>
            <person name="Blake D.P."/>
            <person name="Joachim A."/>
        </authorList>
    </citation>
    <scope>NUCLEOTIDE SEQUENCE [LARGE SCALE GENOMIC DNA]</scope>
    <source>
        <strain evidence="2 3">Wien I</strain>
    </source>
</reference>
<proteinExistence type="predicted"/>
<gene>
    <name evidence="2" type="ORF">CSUI_004790</name>
</gene>
<dbReference type="EMBL" id="MIGC01002273">
    <property type="protein sequence ID" value="PHJ21367.1"/>
    <property type="molecule type" value="Genomic_DNA"/>
</dbReference>
<dbReference type="VEuPathDB" id="ToxoDB:CSUI_004790"/>
<keyword evidence="3" id="KW-1185">Reference proteome</keyword>
<feature type="compositionally biased region" description="Basic and acidic residues" evidence="1">
    <location>
        <begin position="1"/>
        <end position="28"/>
    </location>
</feature>
<name>A0A2C6KW24_9APIC</name>
<evidence type="ECO:0000313" key="3">
    <source>
        <dbReference type="Proteomes" id="UP000221165"/>
    </source>
</evidence>
<dbReference type="GeneID" id="94428185"/>
<evidence type="ECO:0000313" key="2">
    <source>
        <dbReference type="EMBL" id="PHJ21367.1"/>
    </source>
</evidence>
<feature type="non-terminal residue" evidence="2">
    <location>
        <position position="97"/>
    </location>
</feature>
<accession>A0A2C6KW24</accession>